<protein>
    <recommendedName>
        <fullName evidence="13">Inhibitor of growth protein</fullName>
    </recommendedName>
</protein>
<dbReference type="InterPro" id="IPR024610">
    <property type="entry name" value="ING_N_histone-binding"/>
</dbReference>
<keyword evidence="6 11" id="KW-0862">Zinc</keyword>
<feature type="domain" description="PHD-type" evidence="15">
    <location>
        <begin position="444"/>
        <end position="493"/>
    </location>
</feature>
<dbReference type="SMART" id="SM01408">
    <property type="entry name" value="ING"/>
    <property type="match status" value="1"/>
</dbReference>
<evidence type="ECO:0000256" key="8">
    <source>
        <dbReference type="ARBA" id="ARBA00023015"/>
    </source>
</evidence>
<evidence type="ECO:0000256" key="4">
    <source>
        <dbReference type="ARBA" id="ARBA00022723"/>
    </source>
</evidence>
<feature type="binding site" evidence="11">
    <location>
        <position position="460"/>
    </location>
    <ligand>
        <name>Zn(2+)</name>
        <dbReference type="ChEBI" id="CHEBI:29105"/>
        <label>2</label>
    </ligand>
</feature>
<proteinExistence type="inferred from homology"/>
<keyword evidence="9" id="KW-0804">Transcription</keyword>
<feature type="binding site" evidence="11">
    <location>
        <position position="447"/>
    </location>
    <ligand>
        <name>Zn(2+)</name>
        <dbReference type="ChEBI" id="CHEBI:29105"/>
        <label>1</label>
    </ligand>
</feature>
<evidence type="ECO:0000256" key="1">
    <source>
        <dbReference type="ARBA" id="ARBA00004123"/>
    </source>
</evidence>
<evidence type="ECO:0000256" key="10">
    <source>
        <dbReference type="ARBA" id="ARBA00023242"/>
    </source>
</evidence>
<evidence type="ECO:0000313" key="16">
    <source>
        <dbReference type="Proteomes" id="UP000887572"/>
    </source>
</evidence>
<evidence type="ECO:0000256" key="2">
    <source>
        <dbReference type="ARBA" id="ARBA00010210"/>
    </source>
</evidence>
<evidence type="ECO:0000256" key="9">
    <source>
        <dbReference type="ARBA" id="ARBA00023163"/>
    </source>
</evidence>
<feature type="binding site" evidence="11">
    <location>
        <position position="487"/>
    </location>
    <ligand>
        <name>Zn(2+)</name>
        <dbReference type="ChEBI" id="CHEBI:29105"/>
        <label>2</label>
    </ligand>
</feature>
<dbReference type="InterPro" id="IPR019786">
    <property type="entry name" value="Zinc_finger_PHD-type_CS"/>
</dbReference>
<feature type="binding site" evidence="11">
    <location>
        <position position="465"/>
    </location>
    <ligand>
        <name>Zn(2+)</name>
        <dbReference type="ChEBI" id="CHEBI:29105"/>
        <label>2</label>
    </ligand>
</feature>
<dbReference type="CDD" id="cd15505">
    <property type="entry name" value="PHD_ING"/>
    <property type="match status" value="1"/>
</dbReference>
<keyword evidence="7 13" id="KW-0156">Chromatin regulator</keyword>
<dbReference type="Pfam" id="PF00628">
    <property type="entry name" value="PHD"/>
    <property type="match status" value="1"/>
</dbReference>
<evidence type="ECO:0000256" key="6">
    <source>
        <dbReference type="ARBA" id="ARBA00022833"/>
    </source>
</evidence>
<keyword evidence="4 11" id="KW-0479">Metal-binding</keyword>
<comment type="function">
    <text evidence="13">Component of an histone acetyltransferase complex.</text>
</comment>
<dbReference type="Gene3D" id="6.10.140.1740">
    <property type="match status" value="1"/>
</dbReference>
<comment type="domain">
    <text evidence="13">The PHD-type zinc finger mediates the binding to H3K4me3.</text>
</comment>
<dbReference type="InterPro" id="IPR001965">
    <property type="entry name" value="Znf_PHD"/>
</dbReference>
<evidence type="ECO:0000256" key="14">
    <source>
        <dbReference type="SAM" id="MobiDB-lite"/>
    </source>
</evidence>
<dbReference type="SUPFAM" id="SSF57903">
    <property type="entry name" value="FYVE/PHD zinc finger"/>
    <property type="match status" value="1"/>
</dbReference>
<dbReference type="PROSITE" id="PS01359">
    <property type="entry name" value="ZF_PHD_1"/>
    <property type="match status" value="1"/>
</dbReference>
<dbReference type="InterPro" id="IPR028651">
    <property type="entry name" value="ING_fam"/>
</dbReference>
<feature type="binding site" evidence="11">
    <location>
        <position position="449"/>
    </location>
    <ligand>
        <name>Zn(2+)</name>
        <dbReference type="ChEBI" id="CHEBI:29105"/>
        <label>1</label>
    </ligand>
</feature>
<sequence>MHFCAFASVKKYSHQCHTYEWRHFLTRSEAIISVIKFARQRMHYLEDAIELLEYLPDELRKKCKELQQLDVQYSVAFDKLQRDSRYLFDNIGQMEPFGLEQKNRELLGKFQSVHDIGSGKVQVAEYLQLTLEKYQERVAKDLAEFKTELEAENPGETELIEKNFVQTMSATSSSVGLSADVLENLSCASDSLGQQIIHPLRPFAPAAMAEHLNGDEMFEGSASTETEPISKGQRAQQFDDFRIPSNQLNRRPSLLDAPTSSSATLMAYEDIFDAEVAIPAKKLKPTPIPRFLAHVGAVQQQETVEMDHQRFGIVHFDNIDVISKHFPSLARMPLLAGAQASRHGRPRKLTKKVEQMLIAGTTRATGPPRMEGSARTSSRANSLTSGRTFQTGVRRRRRRKRPFGEEGVEDEFEEAVEDEDRYSYQDEEEEEDEEGDGEEADDNKTWCICKQRSHGNMVACDNKNCQFEWFHYECVGITQEPRGEWYCPTCKMQRSGARPCSSSSSDLAH</sequence>
<keyword evidence="16" id="KW-1185">Reference proteome</keyword>
<name>A0A914GXK8_GLORO</name>
<evidence type="ECO:0000256" key="5">
    <source>
        <dbReference type="ARBA" id="ARBA00022771"/>
    </source>
</evidence>
<dbReference type="GO" id="GO:0008270">
    <property type="term" value="F:zinc ion binding"/>
    <property type="evidence" value="ECO:0007669"/>
    <property type="project" value="UniProtKB-KW"/>
</dbReference>
<dbReference type="Proteomes" id="UP000887572">
    <property type="component" value="Unplaced"/>
</dbReference>
<evidence type="ECO:0000256" key="3">
    <source>
        <dbReference type="ARBA" id="ARBA00022604"/>
    </source>
</evidence>
<dbReference type="Gene3D" id="3.30.40.10">
    <property type="entry name" value="Zinc/RING finger domain, C3HC4 (zinc finger)"/>
    <property type="match status" value="1"/>
</dbReference>
<feature type="compositionally biased region" description="Polar residues" evidence="14">
    <location>
        <begin position="374"/>
        <end position="391"/>
    </location>
</feature>
<evidence type="ECO:0000313" key="17">
    <source>
        <dbReference type="WBParaSite" id="Gr19_v10_g1209.t2"/>
    </source>
</evidence>
<dbReference type="PANTHER" id="PTHR10333">
    <property type="entry name" value="INHIBITOR OF GROWTH PROTEIN"/>
    <property type="match status" value="1"/>
</dbReference>
<dbReference type="GO" id="GO:0006325">
    <property type="term" value="P:chromatin organization"/>
    <property type="evidence" value="ECO:0007669"/>
    <property type="project" value="UniProtKB-KW"/>
</dbReference>
<keyword evidence="8" id="KW-0805">Transcription regulation</keyword>
<comment type="similarity">
    <text evidence="2 13">Belongs to the ING family.</text>
</comment>
<dbReference type="InterPro" id="IPR011011">
    <property type="entry name" value="Znf_FYVE_PHD"/>
</dbReference>
<dbReference type="GO" id="GO:0035267">
    <property type="term" value="C:NuA4 histone acetyltransferase complex"/>
    <property type="evidence" value="ECO:0007669"/>
    <property type="project" value="TreeGrafter"/>
</dbReference>
<comment type="subcellular location">
    <subcellularLocation>
        <location evidence="1 13">Nucleus</location>
    </subcellularLocation>
</comment>
<evidence type="ECO:0000256" key="12">
    <source>
        <dbReference type="PROSITE-ProRule" id="PRU00146"/>
    </source>
</evidence>
<keyword evidence="10 13" id="KW-0539">Nucleus</keyword>
<feature type="binding site" evidence="11">
    <location>
        <position position="474"/>
    </location>
    <ligand>
        <name>Zn(2+)</name>
        <dbReference type="ChEBI" id="CHEBI:29105"/>
        <label>1</label>
    </ligand>
</feature>
<dbReference type="WBParaSite" id="Gr19_v10_g1209.t2">
    <property type="protein sequence ID" value="Gr19_v10_g1209.t2"/>
    <property type="gene ID" value="Gr19_v10_g1209"/>
</dbReference>
<dbReference type="GO" id="GO:0005634">
    <property type="term" value="C:nucleus"/>
    <property type="evidence" value="ECO:0007669"/>
    <property type="project" value="UniProtKB-SubCell"/>
</dbReference>
<dbReference type="SMART" id="SM00249">
    <property type="entry name" value="PHD"/>
    <property type="match status" value="1"/>
</dbReference>
<feature type="compositionally biased region" description="Acidic residues" evidence="14">
    <location>
        <begin position="406"/>
        <end position="441"/>
    </location>
</feature>
<keyword evidence="3" id="KW-0341">Growth regulation</keyword>
<evidence type="ECO:0000256" key="7">
    <source>
        <dbReference type="ARBA" id="ARBA00022853"/>
    </source>
</evidence>
<dbReference type="AlphaFoldDB" id="A0A914GXK8"/>
<comment type="subunit">
    <text evidence="13">Component of an histone acetyltransferase complex. Interacts with H3K4me3 and to a lesser extent with H3K4me2.</text>
</comment>
<feature type="region of interest" description="Disordered" evidence="14">
    <location>
        <begin position="358"/>
        <end position="441"/>
    </location>
</feature>
<keyword evidence="5 12" id="KW-0863">Zinc-finger</keyword>
<evidence type="ECO:0000256" key="13">
    <source>
        <dbReference type="RuleBase" id="RU361213"/>
    </source>
</evidence>
<organism evidence="16 17">
    <name type="scientific">Globodera rostochiensis</name>
    <name type="common">Golden nematode worm</name>
    <name type="synonym">Heterodera rostochiensis</name>
    <dbReference type="NCBI Taxonomy" id="31243"/>
    <lineage>
        <taxon>Eukaryota</taxon>
        <taxon>Metazoa</taxon>
        <taxon>Ecdysozoa</taxon>
        <taxon>Nematoda</taxon>
        <taxon>Chromadorea</taxon>
        <taxon>Rhabditida</taxon>
        <taxon>Tylenchina</taxon>
        <taxon>Tylenchomorpha</taxon>
        <taxon>Tylenchoidea</taxon>
        <taxon>Heteroderidae</taxon>
        <taxon>Heteroderinae</taxon>
        <taxon>Globodera</taxon>
    </lineage>
</organism>
<dbReference type="Pfam" id="PF12998">
    <property type="entry name" value="ING"/>
    <property type="match status" value="1"/>
</dbReference>
<dbReference type="PROSITE" id="PS50016">
    <property type="entry name" value="ZF_PHD_2"/>
    <property type="match status" value="1"/>
</dbReference>
<accession>A0A914GXK8</accession>
<evidence type="ECO:0000256" key="11">
    <source>
        <dbReference type="PIRSR" id="PIRSR628651-51"/>
    </source>
</evidence>
<feature type="binding site" evidence="11">
    <location>
        <position position="490"/>
    </location>
    <ligand>
        <name>Zn(2+)</name>
        <dbReference type="ChEBI" id="CHEBI:29105"/>
        <label>2</label>
    </ligand>
</feature>
<reference evidence="17" key="1">
    <citation type="submission" date="2022-11" db="UniProtKB">
        <authorList>
            <consortium name="WormBaseParasite"/>
        </authorList>
    </citation>
    <scope>IDENTIFICATION</scope>
</reference>
<dbReference type="InterPro" id="IPR019787">
    <property type="entry name" value="Znf_PHD-finger"/>
</dbReference>
<dbReference type="PANTHER" id="PTHR10333:SF103">
    <property type="entry name" value="INHIBITOR OF GROWTH PROTEIN 3"/>
    <property type="match status" value="1"/>
</dbReference>
<dbReference type="InterPro" id="IPR013083">
    <property type="entry name" value="Znf_RING/FYVE/PHD"/>
</dbReference>
<evidence type="ECO:0000259" key="15">
    <source>
        <dbReference type="PROSITE" id="PS50016"/>
    </source>
</evidence>
<feature type="binding site" evidence="11">
    <location>
        <position position="471"/>
    </location>
    <ligand>
        <name>Zn(2+)</name>
        <dbReference type="ChEBI" id="CHEBI:29105"/>
        <label>1</label>
    </ligand>
</feature>